<evidence type="ECO:0000256" key="3">
    <source>
        <dbReference type="ARBA" id="ARBA00022763"/>
    </source>
</evidence>
<keyword evidence="10 11" id="KW-0413">Isomerase</keyword>
<dbReference type="GO" id="GO:0017116">
    <property type="term" value="F:single-stranded DNA helicase activity"/>
    <property type="evidence" value="ECO:0007669"/>
    <property type="project" value="TreeGrafter"/>
</dbReference>
<keyword evidence="4 11" id="KW-0378">Hydrolase</keyword>
<dbReference type="Pfam" id="PF21185">
    <property type="entry name" value="RecD_N"/>
    <property type="match status" value="1"/>
</dbReference>
<proteinExistence type="inferred from homology"/>
<dbReference type="EC" id="5.6.2.3" evidence="11"/>
<evidence type="ECO:0000256" key="2">
    <source>
        <dbReference type="ARBA" id="ARBA00022741"/>
    </source>
</evidence>
<dbReference type="KEGG" id="salh:HMF8227_01154"/>
<dbReference type="OrthoDB" id="9803432at2"/>
<dbReference type="Pfam" id="PF13245">
    <property type="entry name" value="AAA_19"/>
    <property type="match status" value="1"/>
</dbReference>
<dbReference type="CDD" id="cd18809">
    <property type="entry name" value="SF1_C_RecD"/>
    <property type="match status" value="1"/>
</dbReference>
<accession>A0A2S2E1W0</accession>
<evidence type="ECO:0000256" key="4">
    <source>
        <dbReference type="ARBA" id="ARBA00022801"/>
    </source>
</evidence>
<dbReference type="Pfam" id="PF13538">
    <property type="entry name" value="UvrD_C_2"/>
    <property type="match status" value="1"/>
</dbReference>
<name>A0A2S2E1W0_9ALTE</name>
<evidence type="ECO:0000313" key="14">
    <source>
        <dbReference type="EMBL" id="AWL11635.1"/>
    </source>
</evidence>
<evidence type="ECO:0000256" key="5">
    <source>
        <dbReference type="ARBA" id="ARBA00022806"/>
    </source>
</evidence>
<dbReference type="GO" id="GO:0009338">
    <property type="term" value="C:exodeoxyribonuclease V complex"/>
    <property type="evidence" value="ECO:0007669"/>
    <property type="project" value="InterPro"/>
</dbReference>
<dbReference type="GO" id="GO:0043139">
    <property type="term" value="F:5'-3' DNA helicase activity"/>
    <property type="evidence" value="ECO:0007669"/>
    <property type="project" value="UniProtKB-UniRule"/>
</dbReference>
<keyword evidence="3 11" id="KW-0227">DNA damage</keyword>
<evidence type="ECO:0000313" key="15">
    <source>
        <dbReference type="Proteomes" id="UP000245728"/>
    </source>
</evidence>
<dbReference type="NCBIfam" id="TIGR01447">
    <property type="entry name" value="recD"/>
    <property type="match status" value="1"/>
</dbReference>
<dbReference type="CDD" id="cd17933">
    <property type="entry name" value="DEXSc_RecD-like"/>
    <property type="match status" value="1"/>
</dbReference>
<dbReference type="Gene3D" id="3.40.50.300">
    <property type="entry name" value="P-loop containing nucleotide triphosphate hydrolases"/>
    <property type="match status" value="3"/>
</dbReference>
<dbReference type="InterPro" id="IPR041851">
    <property type="entry name" value="RecD_N_sf"/>
</dbReference>
<dbReference type="PANTHER" id="PTHR43788">
    <property type="entry name" value="DNA2/NAM7 HELICASE FAMILY MEMBER"/>
    <property type="match status" value="1"/>
</dbReference>
<protein>
    <recommendedName>
        <fullName evidence="11">RecBCD enzyme subunit RecD</fullName>
        <ecNumber evidence="11">5.6.2.3</ecNumber>
    </recommendedName>
    <alternativeName>
        <fullName evidence="11">DNA 5'-3' helicase subunit RecD</fullName>
    </alternativeName>
    <alternativeName>
        <fullName evidence="11">Exonuclease V subunit RecD</fullName>
        <shortName evidence="11">ExoV subunit RecD</shortName>
    </alternativeName>
    <alternativeName>
        <fullName evidence="11">Helicase/nuclease RecBCD subunit RecD</fullName>
    </alternativeName>
</protein>
<evidence type="ECO:0000256" key="8">
    <source>
        <dbReference type="ARBA" id="ARBA00023125"/>
    </source>
</evidence>
<dbReference type="InterPro" id="IPR027417">
    <property type="entry name" value="P-loop_NTPase"/>
</dbReference>
<organism evidence="14 15">
    <name type="scientific">Saliniradius amylolyticus</name>
    <dbReference type="NCBI Taxonomy" id="2183582"/>
    <lineage>
        <taxon>Bacteria</taxon>
        <taxon>Pseudomonadati</taxon>
        <taxon>Pseudomonadota</taxon>
        <taxon>Gammaproteobacteria</taxon>
        <taxon>Alteromonadales</taxon>
        <taxon>Alteromonadaceae</taxon>
        <taxon>Saliniradius</taxon>
    </lineage>
</organism>
<comment type="catalytic activity">
    <reaction evidence="11">
        <text>ATP + H2O = ADP + phosphate + H(+)</text>
        <dbReference type="Rhea" id="RHEA:13065"/>
        <dbReference type="ChEBI" id="CHEBI:15377"/>
        <dbReference type="ChEBI" id="CHEBI:15378"/>
        <dbReference type="ChEBI" id="CHEBI:30616"/>
        <dbReference type="ChEBI" id="CHEBI:43474"/>
        <dbReference type="ChEBI" id="CHEBI:456216"/>
        <dbReference type="EC" id="5.6.2.3"/>
    </reaction>
</comment>
<dbReference type="InterPro" id="IPR049550">
    <property type="entry name" value="RecD_N"/>
</dbReference>
<feature type="domain" description="UvrD-like helicase C-terminal" evidence="12">
    <location>
        <begin position="543"/>
        <end position="587"/>
    </location>
</feature>
<feature type="binding site" evidence="11">
    <location>
        <begin position="182"/>
        <end position="189"/>
    </location>
    <ligand>
        <name>ATP</name>
        <dbReference type="ChEBI" id="CHEBI:30616"/>
    </ligand>
</feature>
<dbReference type="GO" id="GO:0000724">
    <property type="term" value="P:double-strand break repair via homologous recombination"/>
    <property type="evidence" value="ECO:0007669"/>
    <property type="project" value="UniProtKB-UniRule"/>
</dbReference>
<dbReference type="GO" id="GO:0016887">
    <property type="term" value="F:ATP hydrolysis activity"/>
    <property type="evidence" value="ECO:0007669"/>
    <property type="project" value="RHEA"/>
</dbReference>
<evidence type="ECO:0000256" key="10">
    <source>
        <dbReference type="ARBA" id="ARBA00023235"/>
    </source>
</evidence>
<keyword evidence="7 11" id="KW-0067">ATP-binding</keyword>
<comment type="miscellaneous">
    <text evidence="11">In the RecBCD complex, RecB has a slow 3'-5' helicase, an exonuclease activity and loads RecA onto ssDNA, RecD has a fast 5'-3' helicase activity, while RecC stimulates the ATPase and processivity of the RecB helicase and contributes to recognition of the Chi site.</text>
</comment>
<keyword evidence="2 11" id="KW-0547">Nucleotide-binding</keyword>
<sequence>MLENSVLAPLVKAGWLTPLDQGLGDFVARHSAKSGQALGVIAALVSRQLARQQVCVSINDLAVLWRQARELSPGMGDFPSIHALVAEGSDAIASADEPLDGSLQTPLVLAQDAVYLQRYWHYEVVLTQRLEQLAKRRYSLDMDRLGEQLALLFEGQAAPAHIDWQRIAVLVAATRQLSIITGGPGTGKTTTVSRLLALIQALSDKQEQRIALAAPTGKAAARLAESMVAAKARLPESMALALPEQAHTLHRLLGPLPGKVTFRHHKDNPLPVDTLVLDEASMVDLPLMTKLLEALPSHCRLILLGDHHQLASVEVGSVLGDICQSWYGMTDNPAAQFDRDTIHMIQAVTGYHLEAARKPVSLLQNHLVRLHKSHRFDADSGISQLAQAVNDGQFETLSQVLTQNHDDIHWYSNPQVKQLLELLGEVYPDYFRACQRRDIRTAFQALSQIQVLCATRKGPWGMEQLNLLIEQHLAKQGWIKPQQDFYTGRPVMVTQNNYRLNRFNGDVGIVMPDEDGLIKVWFQRADGGFENALPSRVPAHDTLYAMTIHKSQGSEFSHAVLCLPKSPSPILSRELLYTGITRARDKMSLFAGQGILQAAVDQPCQRGSGLTIRLAVNHPG</sequence>
<feature type="domain" description="RecBCD enzyme subunit RecD N-terminal" evidence="13">
    <location>
        <begin position="13"/>
        <end position="115"/>
    </location>
</feature>
<comment type="similarity">
    <text evidence="11">Belongs to the RecD family.</text>
</comment>
<dbReference type="InterPro" id="IPR006344">
    <property type="entry name" value="RecD"/>
</dbReference>
<evidence type="ECO:0000256" key="6">
    <source>
        <dbReference type="ARBA" id="ARBA00022839"/>
    </source>
</evidence>
<evidence type="ECO:0000256" key="1">
    <source>
        <dbReference type="ARBA" id="ARBA00022722"/>
    </source>
</evidence>
<evidence type="ECO:0000259" key="13">
    <source>
        <dbReference type="Pfam" id="PF21185"/>
    </source>
</evidence>
<dbReference type="SUPFAM" id="SSF52540">
    <property type="entry name" value="P-loop containing nucleoside triphosphate hydrolases"/>
    <property type="match status" value="2"/>
</dbReference>
<dbReference type="GO" id="GO:0003677">
    <property type="term" value="F:DNA binding"/>
    <property type="evidence" value="ECO:0007669"/>
    <property type="project" value="UniProtKB-UniRule"/>
</dbReference>
<keyword evidence="9 11" id="KW-0234">DNA repair</keyword>
<dbReference type="InterPro" id="IPR027785">
    <property type="entry name" value="UvrD-like_helicase_C"/>
</dbReference>
<evidence type="ECO:0000256" key="11">
    <source>
        <dbReference type="HAMAP-Rule" id="MF_01487"/>
    </source>
</evidence>
<keyword evidence="6 11" id="KW-0269">Exonuclease</keyword>
<dbReference type="GO" id="GO:0005524">
    <property type="term" value="F:ATP binding"/>
    <property type="evidence" value="ECO:0007669"/>
    <property type="project" value="UniProtKB-UniRule"/>
</dbReference>
<dbReference type="PANTHER" id="PTHR43788:SF6">
    <property type="entry name" value="DNA HELICASE B"/>
    <property type="match status" value="1"/>
</dbReference>
<keyword evidence="1 11" id="KW-0540">Nuclease</keyword>
<dbReference type="Proteomes" id="UP000245728">
    <property type="component" value="Chromosome"/>
</dbReference>
<dbReference type="InterPro" id="IPR050534">
    <property type="entry name" value="Coronavir_polyprotein_1ab"/>
</dbReference>
<evidence type="ECO:0000259" key="12">
    <source>
        <dbReference type="Pfam" id="PF13538"/>
    </source>
</evidence>
<reference evidence="14 15" key="1">
    <citation type="submission" date="2018-05" db="EMBL/GenBank/DDBJ databases">
        <title>Salinimonas sp. HMF8227 Genome sequencing and assembly.</title>
        <authorList>
            <person name="Kang H."/>
            <person name="Kang J."/>
            <person name="Cha I."/>
            <person name="Kim H."/>
            <person name="Joh K."/>
        </authorList>
    </citation>
    <scope>NUCLEOTIDE SEQUENCE [LARGE SCALE GENOMIC DNA]</scope>
    <source>
        <strain evidence="14 15">HMF8227</strain>
    </source>
</reference>
<dbReference type="GO" id="GO:0008854">
    <property type="term" value="F:exodeoxyribonuclease V activity"/>
    <property type="evidence" value="ECO:0007669"/>
    <property type="project" value="InterPro"/>
</dbReference>
<comment type="function">
    <text evidence="11">A helicase/nuclease that prepares dsDNA breaks (DSB) for recombinational DNA repair. Binds to DSBs and unwinds DNA via a highly rapid and processive ATP-dependent bidirectional helicase activity. Unwinds dsDNA until it encounters a Chi (crossover hotspot instigator) sequence from the 3' direction. Cuts ssDNA a few nucleotides 3' to the Chi site. The properties and activities of the enzyme are changed at Chi. The Chi-altered holoenzyme produces a long 3'-ssDNA overhang and facilitates RecA-binding to the ssDNA for homologous DNA recombination and repair. Holoenzyme degrades any linearized DNA that is unable to undergo homologous recombination. In the holoenzyme this subunit has ssDNA-dependent ATPase and 5'-3' helicase activity. When added to pre-assembled RecBC greatly stimulates nuclease activity and augments holoenzyme processivity. Negatively regulates the RecA-loading ability of RecBCD.</text>
</comment>
<keyword evidence="15" id="KW-1185">Reference proteome</keyword>
<keyword evidence="5 11" id="KW-0347">Helicase</keyword>
<gene>
    <name evidence="11 14" type="primary">recD</name>
    <name evidence="14" type="ORF">HMF8227_01154</name>
</gene>
<dbReference type="Gene3D" id="1.10.10.1020">
    <property type="entry name" value="RecBCD complex, subunit RecD, N-terminal domain"/>
    <property type="match status" value="1"/>
</dbReference>
<dbReference type="HAMAP" id="MF_01487">
    <property type="entry name" value="RecD"/>
    <property type="match status" value="1"/>
</dbReference>
<keyword evidence="8 11" id="KW-0238">DNA-binding</keyword>
<dbReference type="RefSeq" id="WP_109339261.1">
    <property type="nucleotide sequence ID" value="NZ_CP029347.1"/>
</dbReference>
<evidence type="ECO:0000256" key="7">
    <source>
        <dbReference type="ARBA" id="ARBA00022840"/>
    </source>
</evidence>
<comment type="subunit">
    <text evidence="11">Heterotrimer of RecB, RecC and RecD. All subunits contribute to DNA-binding.</text>
</comment>
<dbReference type="EMBL" id="CP029347">
    <property type="protein sequence ID" value="AWL11635.1"/>
    <property type="molecule type" value="Genomic_DNA"/>
</dbReference>
<dbReference type="AlphaFoldDB" id="A0A2S2E1W0"/>
<evidence type="ECO:0000256" key="9">
    <source>
        <dbReference type="ARBA" id="ARBA00023204"/>
    </source>
</evidence>